<comment type="caution">
    <text evidence="1">The sequence shown here is derived from an EMBL/GenBank/DDBJ whole genome shotgun (WGS) entry which is preliminary data.</text>
</comment>
<evidence type="ECO:0000313" key="1">
    <source>
        <dbReference type="EMBL" id="TYT27195.1"/>
    </source>
</evidence>
<gene>
    <name evidence="1" type="ORF">FZO89_13505</name>
</gene>
<evidence type="ECO:0000313" key="2">
    <source>
        <dbReference type="Proteomes" id="UP000324973"/>
    </source>
</evidence>
<dbReference type="EMBL" id="VTFT01000001">
    <property type="protein sequence ID" value="TYT27195.1"/>
    <property type="molecule type" value="Genomic_DNA"/>
</dbReference>
<reference evidence="1 2" key="1">
    <citation type="submission" date="2019-08" db="EMBL/GenBank/DDBJ databases">
        <title>Luteimonas viscosus sp. nov., isolated from soil of a sunflower field.</title>
        <authorList>
            <person name="Jianli Z."/>
            <person name="Ying Z."/>
        </authorList>
    </citation>
    <scope>NUCLEOTIDE SEQUENCE [LARGE SCALE GENOMIC DNA]</scope>
    <source>
        <strain evidence="1 2">XBU10</strain>
    </source>
</reference>
<protein>
    <submittedName>
        <fullName evidence="1">Uncharacterized protein</fullName>
    </submittedName>
</protein>
<dbReference type="AlphaFoldDB" id="A0A5D4XT77"/>
<keyword evidence="2" id="KW-1185">Reference proteome</keyword>
<dbReference type="Proteomes" id="UP000324973">
    <property type="component" value="Unassembled WGS sequence"/>
</dbReference>
<proteinExistence type="predicted"/>
<dbReference type="OrthoDB" id="4318869at2"/>
<name>A0A5D4XT77_9GAMM</name>
<sequence length="87" mass="10160">MKFTDLFVSRELRFSLGIEEQSGRYYLSIPVANRLADYEEYYEIDRAALERYRVDPAAAEGFLQRCRNREADELLILKPGRDRGVPA</sequence>
<dbReference type="RefSeq" id="WP_149103749.1">
    <property type="nucleotide sequence ID" value="NZ_VTFT01000001.1"/>
</dbReference>
<accession>A0A5D4XT77</accession>
<organism evidence="1 2">
    <name type="scientific">Luteimonas viscosa</name>
    <dbReference type="NCBI Taxonomy" id="1132694"/>
    <lineage>
        <taxon>Bacteria</taxon>
        <taxon>Pseudomonadati</taxon>
        <taxon>Pseudomonadota</taxon>
        <taxon>Gammaproteobacteria</taxon>
        <taxon>Lysobacterales</taxon>
        <taxon>Lysobacteraceae</taxon>
        <taxon>Luteimonas</taxon>
    </lineage>
</organism>